<evidence type="ECO:0000256" key="5">
    <source>
        <dbReference type="ARBA" id="ARBA00012483"/>
    </source>
</evidence>
<feature type="region of interest" description="Disordered" evidence="12">
    <location>
        <begin position="44"/>
        <end position="81"/>
    </location>
</feature>
<organism evidence="14 15">
    <name type="scientific">Petrolisthes cinctipes</name>
    <name type="common">Flat porcelain crab</name>
    <dbReference type="NCBI Taxonomy" id="88211"/>
    <lineage>
        <taxon>Eukaryota</taxon>
        <taxon>Metazoa</taxon>
        <taxon>Ecdysozoa</taxon>
        <taxon>Arthropoda</taxon>
        <taxon>Crustacea</taxon>
        <taxon>Multicrustacea</taxon>
        <taxon>Malacostraca</taxon>
        <taxon>Eumalacostraca</taxon>
        <taxon>Eucarida</taxon>
        <taxon>Decapoda</taxon>
        <taxon>Pleocyemata</taxon>
        <taxon>Anomura</taxon>
        <taxon>Galatheoidea</taxon>
        <taxon>Porcellanidae</taxon>
        <taxon>Petrolisthes</taxon>
    </lineage>
</organism>
<evidence type="ECO:0000259" key="13">
    <source>
        <dbReference type="PROSITE" id="PS51698"/>
    </source>
</evidence>
<dbReference type="CDD" id="cd16657">
    <property type="entry name" value="RING-Ubox_UBE4A"/>
    <property type="match status" value="1"/>
</dbReference>
<dbReference type="InterPro" id="IPR003613">
    <property type="entry name" value="Ubox_domain"/>
</dbReference>
<dbReference type="Pfam" id="PF04564">
    <property type="entry name" value="U-box"/>
    <property type="match status" value="1"/>
</dbReference>
<dbReference type="GO" id="GO:0000209">
    <property type="term" value="P:protein polyubiquitination"/>
    <property type="evidence" value="ECO:0007669"/>
    <property type="project" value="TreeGrafter"/>
</dbReference>
<evidence type="ECO:0000256" key="10">
    <source>
        <dbReference type="ARBA" id="ARBA00037624"/>
    </source>
</evidence>
<keyword evidence="6" id="KW-0963">Cytoplasm</keyword>
<comment type="pathway">
    <text evidence="3">Protein modification; protein ubiquitination.</text>
</comment>
<dbReference type="GO" id="GO:0006511">
    <property type="term" value="P:ubiquitin-dependent protein catabolic process"/>
    <property type="evidence" value="ECO:0007669"/>
    <property type="project" value="InterPro"/>
</dbReference>
<sequence length="1097" mass="122773">MGKGFKKTSILHLFFGYTEAMSEKLQDNPFAALFCSVKEAEQFSQEQQNQQPQQQDIPLTIPPSQQGQEEDDSKDNHQDNGDAKAEVSLLEKLLLITTRSDHQHTSPLVLIPDATDTLTSHTFEQLLFERLLLTDLESCLVGNNNGGEGRGIIEESEAACRKKVVVYLSEVYTRCSNTTSKSLSHVIKQVKDAAMTNLATALEEPQLYTGQNPDRQLATLLVAGLGRDLAIEDMATDLLARPFCQPPIQAFHLALGEAAKRLSQCSLMTVDYQMVSLVEYYAASQALAPLLTIKPNVSVGTMGREYQNTPLGSLLAISCIPRSPNDPPSTYFAQPSSKPAHLHRETERDIWQAQQNLNSRTHKIFYRLLKVCPTAKTGLLEWIEGCLDTNRLRTSLVVLQGGQAGELARLGMVSDGFMVNLGAVMLPITQPFTQNTKILMVDPTFCSARHNTQTGAFTGNLIKNTPLMPRPDDFTAPTPDRYSFITTWFYLTHQALHQGIQVLHQRLQKLSQELHHLQQGIGEDINNVPPALKDQLESRTADLLLFKAAAFSPQLTEVLFEFLGATTHWLVQVALSPPEGPIPPLLTTPWELKLPLPDDDISPQPLVFCCIPEFIVETLTSSIISARRYSVELLSGPSAAIMYPHLMSFIVVYMGAPGRIRNPHLRAHLAECLEILLPSSEETRGGGVGGRIGLGVSLLNNSRDQLFVSHPLARHLPTSLINVFVSIEVSGESVPFEERFGYRRPMYEVLKYLWVWSEQRQGFQELAGMALKNMEAASPPLFLRFINLLINDAIYLLDEGLEYLKKLREIEQQRESSEWTNLTPLERSERERNHQSMTSLARYHNLLGSHTMQTLIKLTKEIPQFFTHSLLVDRMAAMMNYFLASLVGPKQRTYKVRDMDKCEFHPGEMVSDICTIYTNLLADPTFCQAVVGDGRSYKPTLFTQAADVLRRVGRGGLAEEIKEVGVRMEKAEQALAEDEDIAEDAPDEFLDPLMAHLMTDPVILPSSKLTVDRRTIARHLLSDQTDPFNRQHLTLEEVQPNTELKQRITAWVKSKREKCRQMKSGGSTTAAATTGAGGVEQTMECEQTPDERMEEEQ</sequence>
<feature type="compositionally biased region" description="Low complexity" evidence="12">
    <location>
        <begin position="1064"/>
        <end position="1074"/>
    </location>
</feature>
<evidence type="ECO:0000256" key="1">
    <source>
        <dbReference type="ARBA" id="ARBA00000900"/>
    </source>
</evidence>
<dbReference type="PROSITE" id="PS51698">
    <property type="entry name" value="U_BOX"/>
    <property type="match status" value="1"/>
</dbReference>
<evidence type="ECO:0000256" key="2">
    <source>
        <dbReference type="ARBA" id="ARBA00004496"/>
    </source>
</evidence>
<dbReference type="SUPFAM" id="SSF57850">
    <property type="entry name" value="RING/U-box"/>
    <property type="match status" value="1"/>
</dbReference>
<dbReference type="FunFam" id="3.30.40.10:FF:000055">
    <property type="entry name" value="Ubiquitin conjugation factor e4 a"/>
    <property type="match status" value="1"/>
</dbReference>
<dbReference type="GO" id="GO:0005634">
    <property type="term" value="C:nucleus"/>
    <property type="evidence" value="ECO:0007669"/>
    <property type="project" value="TreeGrafter"/>
</dbReference>
<gene>
    <name evidence="14" type="ORF">Pcinc_008402</name>
</gene>
<dbReference type="InterPro" id="IPR019474">
    <property type="entry name" value="Ub_conjug_fac_E4_core"/>
</dbReference>
<comment type="similarity">
    <text evidence="4">Belongs to the ubiquitin conjugation factor E4 family.</text>
</comment>
<feature type="compositionally biased region" description="Low complexity" evidence="12">
    <location>
        <begin position="44"/>
        <end position="55"/>
    </location>
</feature>
<dbReference type="EMBL" id="JAWQEG010000625">
    <property type="protein sequence ID" value="KAK3887489.1"/>
    <property type="molecule type" value="Genomic_DNA"/>
</dbReference>
<dbReference type="AlphaFoldDB" id="A0AAE1G6P4"/>
<comment type="subcellular location">
    <subcellularLocation>
        <location evidence="2">Cytoplasm</location>
    </subcellularLocation>
</comment>
<comment type="caution">
    <text evidence="14">The sequence shown here is derived from an EMBL/GenBank/DDBJ whole genome shotgun (WGS) entry which is preliminary data.</text>
</comment>
<dbReference type="GO" id="GO:0000151">
    <property type="term" value="C:ubiquitin ligase complex"/>
    <property type="evidence" value="ECO:0007669"/>
    <property type="project" value="InterPro"/>
</dbReference>
<evidence type="ECO:0000256" key="9">
    <source>
        <dbReference type="ARBA" id="ARBA00022990"/>
    </source>
</evidence>
<evidence type="ECO:0000256" key="11">
    <source>
        <dbReference type="ARBA" id="ARBA00040077"/>
    </source>
</evidence>
<dbReference type="Pfam" id="PF10408">
    <property type="entry name" value="Ufd2P_core"/>
    <property type="match status" value="1"/>
</dbReference>
<proteinExistence type="inferred from homology"/>
<evidence type="ECO:0000256" key="6">
    <source>
        <dbReference type="ARBA" id="ARBA00022490"/>
    </source>
</evidence>
<keyword evidence="8" id="KW-0833">Ubl conjugation pathway</keyword>
<name>A0AAE1G6P4_PETCI</name>
<keyword evidence="9" id="KW-0007">Acetylation</keyword>
<accession>A0AAE1G6P4</accession>
<evidence type="ECO:0000313" key="15">
    <source>
        <dbReference type="Proteomes" id="UP001286313"/>
    </source>
</evidence>
<dbReference type="PANTHER" id="PTHR13931:SF16">
    <property type="entry name" value="UBIQUITIN CONJUGATION FACTOR E4 A"/>
    <property type="match status" value="1"/>
</dbReference>
<keyword evidence="7" id="KW-0808">Transferase</keyword>
<dbReference type="SMART" id="SM00504">
    <property type="entry name" value="Ubox"/>
    <property type="match status" value="1"/>
</dbReference>
<evidence type="ECO:0000313" key="14">
    <source>
        <dbReference type="EMBL" id="KAK3887489.1"/>
    </source>
</evidence>
<comment type="function">
    <text evidence="10">Ubiquitin-protein ligase that probably functions as an E3 ligase in conjunction with specific E1 and E2 ligases. May also function as an E4 ligase mediating the assembly of polyubiquitin chains on substrates ubiquitinated by another E3 ubiquitin ligase. Mediates 'Lys-48'-linked polyubiquitination of substrates.</text>
</comment>
<reference evidence="14" key="1">
    <citation type="submission" date="2023-10" db="EMBL/GenBank/DDBJ databases">
        <title>Genome assemblies of two species of porcelain crab, Petrolisthes cinctipes and Petrolisthes manimaculis (Anomura: Porcellanidae).</title>
        <authorList>
            <person name="Angst P."/>
        </authorList>
    </citation>
    <scope>NUCLEOTIDE SEQUENCE</scope>
    <source>
        <strain evidence="14">PB745_01</strain>
        <tissue evidence="14">Gill</tissue>
    </source>
</reference>
<protein>
    <recommendedName>
        <fullName evidence="11">Ubiquitin conjugation factor E4 A</fullName>
        <ecNumber evidence="5">2.3.2.27</ecNumber>
    </recommendedName>
</protein>
<dbReference type="Proteomes" id="UP001286313">
    <property type="component" value="Unassembled WGS sequence"/>
</dbReference>
<dbReference type="GO" id="GO:0005737">
    <property type="term" value="C:cytoplasm"/>
    <property type="evidence" value="ECO:0007669"/>
    <property type="project" value="UniProtKB-SubCell"/>
</dbReference>
<keyword evidence="15" id="KW-1185">Reference proteome</keyword>
<feature type="domain" description="U-box" evidence="13">
    <location>
        <begin position="984"/>
        <end position="1058"/>
    </location>
</feature>
<dbReference type="InterPro" id="IPR045132">
    <property type="entry name" value="UBE4"/>
</dbReference>
<evidence type="ECO:0000256" key="12">
    <source>
        <dbReference type="SAM" id="MobiDB-lite"/>
    </source>
</evidence>
<feature type="region of interest" description="Disordered" evidence="12">
    <location>
        <begin position="1059"/>
        <end position="1097"/>
    </location>
</feature>
<evidence type="ECO:0000256" key="4">
    <source>
        <dbReference type="ARBA" id="ARBA00007434"/>
    </source>
</evidence>
<evidence type="ECO:0000256" key="7">
    <source>
        <dbReference type="ARBA" id="ARBA00022679"/>
    </source>
</evidence>
<evidence type="ECO:0000256" key="3">
    <source>
        <dbReference type="ARBA" id="ARBA00004906"/>
    </source>
</evidence>
<evidence type="ECO:0000256" key="8">
    <source>
        <dbReference type="ARBA" id="ARBA00022786"/>
    </source>
</evidence>
<dbReference type="Gene3D" id="3.30.40.10">
    <property type="entry name" value="Zinc/RING finger domain, C3HC4 (zinc finger)"/>
    <property type="match status" value="1"/>
</dbReference>
<dbReference type="InterPro" id="IPR013083">
    <property type="entry name" value="Znf_RING/FYVE/PHD"/>
</dbReference>
<comment type="catalytic activity">
    <reaction evidence="1">
        <text>S-ubiquitinyl-[E2 ubiquitin-conjugating enzyme]-L-cysteine + [acceptor protein]-L-lysine = [E2 ubiquitin-conjugating enzyme]-L-cysteine + N(6)-ubiquitinyl-[acceptor protein]-L-lysine.</text>
        <dbReference type="EC" id="2.3.2.27"/>
    </reaction>
</comment>
<dbReference type="GO" id="GO:0034450">
    <property type="term" value="F:ubiquitin-ubiquitin ligase activity"/>
    <property type="evidence" value="ECO:0007669"/>
    <property type="project" value="InterPro"/>
</dbReference>
<dbReference type="PANTHER" id="PTHR13931">
    <property type="entry name" value="UBIQUITINATION FACTOR E4"/>
    <property type="match status" value="1"/>
</dbReference>
<dbReference type="GO" id="GO:0036503">
    <property type="term" value="P:ERAD pathway"/>
    <property type="evidence" value="ECO:0007669"/>
    <property type="project" value="InterPro"/>
</dbReference>
<dbReference type="EC" id="2.3.2.27" evidence="5"/>